<dbReference type="InterPro" id="IPR001296">
    <property type="entry name" value="Glyco_trans_1"/>
</dbReference>
<name>A0A412IFD4_9BACE</name>
<dbReference type="PANTHER" id="PTHR45947">
    <property type="entry name" value="SULFOQUINOVOSYL TRANSFERASE SQD2"/>
    <property type="match status" value="1"/>
</dbReference>
<organism evidence="2 3">
    <name type="scientific">Bacteroides cellulosilyticus</name>
    <dbReference type="NCBI Taxonomy" id="246787"/>
    <lineage>
        <taxon>Bacteria</taxon>
        <taxon>Pseudomonadati</taxon>
        <taxon>Bacteroidota</taxon>
        <taxon>Bacteroidia</taxon>
        <taxon>Bacteroidales</taxon>
        <taxon>Bacteroidaceae</taxon>
        <taxon>Bacteroides</taxon>
    </lineage>
</organism>
<reference evidence="2 3" key="1">
    <citation type="submission" date="2018-08" db="EMBL/GenBank/DDBJ databases">
        <title>A genome reference for cultivated species of the human gut microbiota.</title>
        <authorList>
            <person name="Zou Y."/>
            <person name="Xue W."/>
            <person name="Luo G."/>
        </authorList>
    </citation>
    <scope>NUCLEOTIDE SEQUENCE [LARGE SCALE GENOMIC DNA]</scope>
    <source>
        <strain evidence="2 3">AF22-3AC</strain>
    </source>
</reference>
<dbReference type="Gene3D" id="3.40.50.2000">
    <property type="entry name" value="Glycogen Phosphorylase B"/>
    <property type="match status" value="2"/>
</dbReference>
<keyword evidence="2" id="KW-0808">Transferase</keyword>
<comment type="caution">
    <text evidence="2">The sequence shown here is derived from an EMBL/GenBank/DDBJ whole genome shotgun (WGS) entry which is preliminary data.</text>
</comment>
<dbReference type="GO" id="GO:0016757">
    <property type="term" value="F:glycosyltransferase activity"/>
    <property type="evidence" value="ECO:0007669"/>
    <property type="project" value="InterPro"/>
</dbReference>
<evidence type="ECO:0000313" key="2">
    <source>
        <dbReference type="EMBL" id="RGS35663.1"/>
    </source>
</evidence>
<dbReference type="EMBL" id="QRVJ01000013">
    <property type="protein sequence ID" value="RGS35663.1"/>
    <property type="molecule type" value="Genomic_DNA"/>
</dbReference>
<dbReference type="AlphaFoldDB" id="A0A412IFD4"/>
<dbReference type="InterPro" id="IPR050194">
    <property type="entry name" value="Glycosyltransferase_grp1"/>
</dbReference>
<proteinExistence type="predicted"/>
<dbReference type="RefSeq" id="WP_118403012.1">
    <property type="nucleotide sequence ID" value="NZ_JADNFX010000010.1"/>
</dbReference>
<dbReference type="Pfam" id="PF00534">
    <property type="entry name" value="Glycos_transf_1"/>
    <property type="match status" value="1"/>
</dbReference>
<sequence>MKLVFLSHSNDCTGGAQRCLLDLLRGIKQNHPEWEVYMIFSGQGDLIDICSGYINGYYILRMQWWLIGENKRSTINDKFVYTRKLLKYSIKLTRYLKQIKPDYGVTNTIVLPHLAVACKLLKIRHCWFIHEIPDVTWQDNGFIFKSQSVFKWIDKLSTKVLVTSEYAKRYYQKVITNSKVHAITQAVELQPVPEVNKDRSLHVRYTILLIGAFDSNKGQMELLQAVKVIVDKGKDIYCYLVGPDYGLATVCEDYIKDNGLTNYTKIVPFVKQVYPYYYLADVLLVCSALETFGRVSVEAQKCGLPVILSDVGANSERIENGITGLFYQKGNITDLVEKIEMLRDVTIRKIFSENIDPAMLEKRYGIDSFASNFSRLLGF</sequence>
<evidence type="ECO:0000313" key="3">
    <source>
        <dbReference type="Proteomes" id="UP000283341"/>
    </source>
</evidence>
<feature type="domain" description="Glycosyl transferase family 1" evidence="1">
    <location>
        <begin position="204"/>
        <end position="342"/>
    </location>
</feature>
<protein>
    <submittedName>
        <fullName evidence="2">Glycosyltransferase</fullName>
    </submittedName>
</protein>
<dbReference type="SUPFAM" id="SSF53756">
    <property type="entry name" value="UDP-Glycosyltransferase/glycogen phosphorylase"/>
    <property type="match status" value="1"/>
</dbReference>
<accession>A0A412IFD4</accession>
<gene>
    <name evidence="2" type="ORF">DWX97_15735</name>
</gene>
<dbReference type="Proteomes" id="UP000283341">
    <property type="component" value="Unassembled WGS sequence"/>
</dbReference>
<dbReference type="CDD" id="cd03801">
    <property type="entry name" value="GT4_PimA-like"/>
    <property type="match status" value="1"/>
</dbReference>
<evidence type="ECO:0000259" key="1">
    <source>
        <dbReference type="Pfam" id="PF00534"/>
    </source>
</evidence>
<dbReference type="PANTHER" id="PTHR45947:SF3">
    <property type="entry name" value="SULFOQUINOVOSYL TRANSFERASE SQD2"/>
    <property type="match status" value="1"/>
</dbReference>